<dbReference type="SUPFAM" id="SSF57701">
    <property type="entry name" value="Zn2/Cys6 DNA-binding domain"/>
    <property type="match status" value="1"/>
</dbReference>
<reference evidence="6 7" key="1">
    <citation type="submission" date="2024-03" db="EMBL/GenBank/DDBJ databases">
        <title>The Acrasis kona genome and developmental transcriptomes reveal deep origins of eukaryotic multicellular pathways.</title>
        <authorList>
            <person name="Sheikh S."/>
            <person name="Fu C.-J."/>
            <person name="Brown M.W."/>
            <person name="Baldauf S.L."/>
        </authorList>
    </citation>
    <scope>NUCLEOTIDE SEQUENCE [LARGE SCALE GENOMIC DNA]</scope>
    <source>
        <strain evidence="6 7">ATCC MYA-3509</strain>
    </source>
</reference>
<protein>
    <recommendedName>
        <fullName evidence="5">Zn(2)-C6 fungal-type domain-containing protein</fullName>
    </recommendedName>
</protein>
<dbReference type="GO" id="GO:0045944">
    <property type="term" value="P:positive regulation of transcription by RNA polymerase II"/>
    <property type="evidence" value="ECO:0007669"/>
    <property type="project" value="TreeGrafter"/>
</dbReference>
<keyword evidence="4" id="KW-0539">Nucleus</keyword>
<dbReference type="EMBL" id="JAOPGA020000462">
    <property type="protein sequence ID" value="KAL0478734.1"/>
    <property type="molecule type" value="Genomic_DNA"/>
</dbReference>
<name>A0AAW2YNV4_9EUKA</name>
<keyword evidence="1" id="KW-0805">Transcription regulation</keyword>
<evidence type="ECO:0000256" key="1">
    <source>
        <dbReference type="ARBA" id="ARBA00023015"/>
    </source>
</evidence>
<proteinExistence type="predicted"/>
<dbReference type="GO" id="GO:0008270">
    <property type="term" value="F:zinc ion binding"/>
    <property type="evidence" value="ECO:0007669"/>
    <property type="project" value="InterPro"/>
</dbReference>
<evidence type="ECO:0000259" key="5">
    <source>
        <dbReference type="PROSITE" id="PS50048"/>
    </source>
</evidence>
<evidence type="ECO:0000313" key="7">
    <source>
        <dbReference type="Proteomes" id="UP001431209"/>
    </source>
</evidence>
<organism evidence="6 7">
    <name type="scientific">Acrasis kona</name>
    <dbReference type="NCBI Taxonomy" id="1008807"/>
    <lineage>
        <taxon>Eukaryota</taxon>
        <taxon>Discoba</taxon>
        <taxon>Heterolobosea</taxon>
        <taxon>Tetramitia</taxon>
        <taxon>Eutetramitia</taxon>
        <taxon>Acrasidae</taxon>
        <taxon>Acrasis</taxon>
    </lineage>
</organism>
<evidence type="ECO:0000256" key="2">
    <source>
        <dbReference type="ARBA" id="ARBA00023125"/>
    </source>
</evidence>
<keyword evidence="7" id="KW-1185">Reference proteome</keyword>
<dbReference type="InterPro" id="IPR001138">
    <property type="entry name" value="Zn2Cys6_DnaBD"/>
</dbReference>
<dbReference type="PANTHER" id="PTHR31069">
    <property type="entry name" value="OLEATE-ACTIVATED TRANSCRIPTION FACTOR 1-RELATED"/>
    <property type="match status" value="1"/>
</dbReference>
<dbReference type="PROSITE" id="PS00463">
    <property type="entry name" value="ZN2_CY6_FUNGAL_1"/>
    <property type="match status" value="1"/>
</dbReference>
<evidence type="ECO:0000256" key="4">
    <source>
        <dbReference type="ARBA" id="ARBA00023242"/>
    </source>
</evidence>
<dbReference type="Gene3D" id="4.10.240.10">
    <property type="entry name" value="Zn(2)-C6 fungal-type DNA-binding domain"/>
    <property type="match status" value="1"/>
</dbReference>
<dbReference type="PROSITE" id="PS50048">
    <property type="entry name" value="ZN2_CY6_FUNGAL_2"/>
    <property type="match status" value="1"/>
</dbReference>
<keyword evidence="3" id="KW-0804">Transcription</keyword>
<feature type="domain" description="Zn(2)-C6 fungal-type" evidence="5">
    <location>
        <begin position="15"/>
        <end position="45"/>
    </location>
</feature>
<dbReference type="GO" id="GO:0000981">
    <property type="term" value="F:DNA-binding transcription factor activity, RNA polymerase II-specific"/>
    <property type="evidence" value="ECO:0007669"/>
    <property type="project" value="InterPro"/>
</dbReference>
<accession>A0AAW2YNV4</accession>
<dbReference type="GO" id="GO:0000978">
    <property type="term" value="F:RNA polymerase II cis-regulatory region sequence-specific DNA binding"/>
    <property type="evidence" value="ECO:0007669"/>
    <property type="project" value="TreeGrafter"/>
</dbReference>
<evidence type="ECO:0000313" key="6">
    <source>
        <dbReference type="EMBL" id="KAL0478734.1"/>
    </source>
</evidence>
<dbReference type="GO" id="GO:0005634">
    <property type="term" value="C:nucleus"/>
    <property type="evidence" value="ECO:0007669"/>
    <property type="project" value="TreeGrafter"/>
</dbReference>
<keyword evidence="2" id="KW-0238">DNA-binding</keyword>
<dbReference type="SMART" id="SM00066">
    <property type="entry name" value="GAL4"/>
    <property type="match status" value="1"/>
</dbReference>
<dbReference type="PANTHER" id="PTHR31069:SF12">
    <property type="entry name" value="TRANSCRIPTION FACTOR DOMAIN-CONTAINING PROTEIN"/>
    <property type="match status" value="1"/>
</dbReference>
<dbReference type="Pfam" id="PF00172">
    <property type="entry name" value="Zn_clus"/>
    <property type="match status" value="1"/>
</dbReference>
<evidence type="ECO:0000256" key="3">
    <source>
        <dbReference type="ARBA" id="ARBA00023163"/>
    </source>
</evidence>
<dbReference type="InterPro" id="IPR036864">
    <property type="entry name" value="Zn2-C6_fun-type_DNA-bd_sf"/>
</dbReference>
<dbReference type="InterPro" id="IPR050675">
    <property type="entry name" value="OAF3"/>
</dbReference>
<dbReference type="CDD" id="cd00067">
    <property type="entry name" value="GAL4"/>
    <property type="match status" value="1"/>
</dbReference>
<dbReference type="AlphaFoldDB" id="A0AAW2YNV4"/>
<dbReference type="Proteomes" id="UP001431209">
    <property type="component" value="Unassembled WGS sequence"/>
</dbReference>
<sequence>MNTTTPNITCLARQSCSSCRKMHKKCDRLLPVCGLCSKRGKTCSYDDENVRNTQPRQTISKSKVPQTFVLDESVSDINDFIFQSLNYNMPFIPPEKLEKMVKMVSVGIIDTSQYTTDELAFVHSAFAIGTKYKGNLEASKVHFDKARTLMALNLDLIVESYITAGCCCFLGTYCALQLETSRAEFYCTLLRLFIDHQSKQSTRDKRLNFIEHEHITITSLLSQEPDMELLLKKFMDRYFSLSDFYRGQLPDLKVQEEVSAWLTKSDIDGIYSDLRNRSNKEFPLNPERFEKLTKSILGMYKGKNTELPAISERWGISMLILHGAQLQYYQNVGDHQGARREADLITEVIVERNVIFKMAGVIIKAAANVHLQDYEAGVRDDVLVQKLKDDYTAVKSIAASSNLWKVRLDDLKQKLEEAIWNHTNHLNILCNRQYSNSIADEFIGRDFVPVVDDNIFGDPCMTEGEFEDFLNTILD</sequence>
<comment type="caution">
    <text evidence="6">The sequence shown here is derived from an EMBL/GenBank/DDBJ whole genome shotgun (WGS) entry which is preliminary data.</text>
</comment>
<gene>
    <name evidence="6" type="ORF">AKO1_002065</name>
</gene>